<sequence length="175" mass="19992">MRVITCIKSRSVSPGKDQVLDLDSVNKLLLKNKPRSWSINSRESTPEVFSQDFPRDALQHWKNLAIHNQARLDSLSQTEDHRRTINSVQYWETEARHLDQVYWKIIQTRHAQRSAKAREDAKRVTSGVSKPNGGTDGPVSSRLRRKSTSPQAPQKSTKNTVQAVRRADKSPRKTP</sequence>
<dbReference type="RefSeq" id="XP_018696065.1">
    <property type="nucleotide sequence ID" value="XM_018833441.1"/>
</dbReference>
<dbReference type="OrthoDB" id="10625003at2759"/>
<accession>A0A178ZSA4</accession>
<dbReference type="Proteomes" id="UP000078343">
    <property type="component" value="Unassembled WGS sequence"/>
</dbReference>
<dbReference type="EMBL" id="LVYI01000002">
    <property type="protein sequence ID" value="OAP62698.1"/>
    <property type="molecule type" value="Genomic_DNA"/>
</dbReference>
<gene>
    <name evidence="2" type="ORF">AYL99_01925</name>
</gene>
<name>A0A178ZSA4_9EURO</name>
<comment type="caution">
    <text evidence="2">The sequence shown here is derived from an EMBL/GenBank/DDBJ whole genome shotgun (WGS) entry which is preliminary data.</text>
</comment>
<evidence type="ECO:0000256" key="1">
    <source>
        <dbReference type="SAM" id="MobiDB-lite"/>
    </source>
</evidence>
<dbReference type="AlphaFoldDB" id="A0A178ZSA4"/>
<evidence type="ECO:0000313" key="2">
    <source>
        <dbReference type="EMBL" id="OAP62698.1"/>
    </source>
</evidence>
<organism evidence="2 3">
    <name type="scientific">Fonsecaea erecta</name>
    <dbReference type="NCBI Taxonomy" id="1367422"/>
    <lineage>
        <taxon>Eukaryota</taxon>
        <taxon>Fungi</taxon>
        <taxon>Dikarya</taxon>
        <taxon>Ascomycota</taxon>
        <taxon>Pezizomycotina</taxon>
        <taxon>Eurotiomycetes</taxon>
        <taxon>Chaetothyriomycetidae</taxon>
        <taxon>Chaetothyriales</taxon>
        <taxon>Herpotrichiellaceae</taxon>
        <taxon>Fonsecaea</taxon>
    </lineage>
</organism>
<evidence type="ECO:0000313" key="3">
    <source>
        <dbReference type="Proteomes" id="UP000078343"/>
    </source>
</evidence>
<feature type="compositionally biased region" description="Polar residues" evidence="1">
    <location>
        <begin position="148"/>
        <end position="162"/>
    </location>
</feature>
<feature type="compositionally biased region" description="Basic and acidic residues" evidence="1">
    <location>
        <begin position="165"/>
        <end position="175"/>
    </location>
</feature>
<protein>
    <submittedName>
        <fullName evidence="2">Uncharacterized protein</fullName>
    </submittedName>
</protein>
<reference evidence="2 3" key="1">
    <citation type="submission" date="2016-04" db="EMBL/GenBank/DDBJ databases">
        <title>Draft genome of Fonsecaea erecta CBS 125763.</title>
        <authorList>
            <person name="Weiss V.A."/>
            <person name="Vicente V.A."/>
            <person name="Raittz R.T."/>
            <person name="Moreno L.F."/>
            <person name="De Souza E.M."/>
            <person name="Pedrosa F.O."/>
            <person name="Steffens M.B."/>
            <person name="Faoro H."/>
            <person name="Tadra-Sfeir M.Z."/>
            <person name="Najafzadeh M.J."/>
            <person name="Felipe M.S."/>
            <person name="Teixeira M."/>
            <person name="Sun J."/>
            <person name="Xi L."/>
            <person name="Gomes R."/>
            <person name="De Azevedo C.M."/>
            <person name="Salgado C.G."/>
            <person name="Da Silva M.B."/>
            <person name="Nascimento M.F."/>
            <person name="Queiroz-Telles F."/>
            <person name="Attili D.S."/>
            <person name="Gorbushina A."/>
        </authorList>
    </citation>
    <scope>NUCLEOTIDE SEQUENCE [LARGE SCALE GENOMIC DNA]</scope>
    <source>
        <strain evidence="2 3">CBS 125763</strain>
    </source>
</reference>
<keyword evidence="3" id="KW-1185">Reference proteome</keyword>
<dbReference type="GeneID" id="30006095"/>
<feature type="region of interest" description="Disordered" evidence="1">
    <location>
        <begin position="112"/>
        <end position="175"/>
    </location>
</feature>
<proteinExistence type="predicted"/>